<proteinExistence type="inferred from homology"/>
<comment type="caution">
    <text evidence="10">The sequence shown here is derived from an EMBL/GenBank/DDBJ whole genome shotgun (WGS) entry which is preliminary data.</text>
</comment>
<feature type="transmembrane region" description="Helical" evidence="8">
    <location>
        <begin position="205"/>
        <end position="231"/>
    </location>
</feature>
<comment type="subcellular location">
    <subcellularLocation>
        <location evidence="1 8">Cell membrane</location>
        <topology evidence="1 8">Multi-pass membrane protein</topology>
    </subcellularLocation>
</comment>
<protein>
    <submittedName>
        <fullName evidence="10">ABC transporter permease</fullName>
    </submittedName>
</protein>
<feature type="transmembrane region" description="Helical" evidence="8">
    <location>
        <begin position="147"/>
        <end position="168"/>
    </location>
</feature>
<evidence type="ECO:0000256" key="7">
    <source>
        <dbReference type="ARBA" id="ARBA00023136"/>
    </source>
</evidence>
<keyword evidence="3 8" id="KW-0813">Transport</keyword>
<evidence type="ECO:0000256" key="4">
    <source>
        <dbReference type="ARBA" id="ARBA00022475"/>
    </source>
</evidence>
<evidence type="ECO:0000313" key="11">
    <source>
        <dbReference type="Proteomes" id="UP000318864"/>
    </source>
</evidence>
<feature type="transmembrane region" description="Helical" evidence="8">
    <location>
        <begin position="79"/>
        <end position="101"/>
    </location>
</feature>
<accession>A0A4S3TJ56</accession>
<evidence type="ECO:0000256" key="2">
    <source>
        <dbReference type="ARBA" id="ARBA00007069"/>
    </source>
</evidence>
<dbReference type="InterPro" id="IPR035906">
    <property type="entry name" value="MetI-like_sf"/>
</dbReference>
<evidence type="ECO:0000256" key="1">
    <source>
        <dbReference type="ARBA" id="ARBA00004651"/>
    </source>
</evidence>
<dbReference type="GO" id="GO:0005886">
    <property type="term" value="C:plasma membrane"/>
    <property type="evidence" value="ECO:0007669"/>
    <property type="project" value="UniProtKB-SubCell"/>
</dbReference>
<keyword evidence="5 8" id="KW-0812">Transmembrane</keyword>
<evidence type="ECO:0000256" key="6">
    <source>
        <dbReference type="ARBA" id="ARBA00022989"/>
    </source>
</evidence>
<feature type="transmembrane region" description="Helical" evidence="8">
    <location>
        <begin position="27"/>
        <end position="49"/>
    </location>
</feature>
<keyword evidence="7 8" id="KW-0472">Membrane</keyword>
<dbReference type="InterPro" id="IPR000515">
    <property type="entry name" value="MetI-like"/>
</dbReference>
<dbReference type="OrthoDB" id="45815at2157"/>
<evidence type="ECO:0000313" key="10">
    <source>
        <dbReference type="EMBL" id="THE64021.1"/>
    </source>
</evidence>
<dbReference type="EMBL" id="RBZW01000044">
    <property type="protein sequence ID" value="THE64021.1"/>
    <property type="molecule type" value="Genomic_DNA"/>
</dbReference>
<feature type="transmembrane region" description="Helical" evidence="8">
    <location>
        <begin position="251"/>
        <end position="272"/>
    </location>
</feature>
<feature type="transmembrane region" description="Helical" evidence="8">
    <location>
        <begin position="108"/>
        <end position="127"/>
    </location>
</feature>
<dbReference type="SUPFAM" id="SSF161098">
    <property type="entry name" value="MetI-like"/>
    <property type="match status" value="1"/>
</dbReference>
<dbReference type="Pfam" id="PF00528">
    <property type="entry name" value="BPD_transp_1"/>
    <property type="match status" value="1"/>
</dbReference>
<evidence type="ECO:0000256" key="8">
    <source>
        <dbReference type="RuleBase" id="RU363032"/>
    </source>
</evidence>
<dbReference type="Proteomes" id="UP000318864">
    <property type="component" value="Unassembled WGS sequence"/>
</dbReference>
<dbReference type="RefSeq" id="WP_141465491.1">
    <property type="nucleotide sequence ID" value="NZ_RBZW01000044.1"/>
</dbReference>
<dbReference type="PANTHER" id="PTHR42929">
    <property type="entry name" value="INNER MEMBRANE ABC TRANSPORTER PERMEASE PROTEIN YDCU-RELATED-RELATED"/>
    <property type="match status" value="1"/>
</dbReference>
<evidence type="ECO:0000256" key="5">
    <source>
        <dbReference type="ARBA" id="ARBA00022692"/>
    </source>
</evidence>
<dbReference type="PROSITE" id="PS50928">
    <property type="entry name" value="ABC_TM1"/>
    <property type="match status" value="1"/>
</dbReference>
<dbReference type="AlphaFoldDB" id="A0A4S3TJ56"/>
<feature type="domain" description="ABC transmembrane type-1" evidence="9">
    <location>
        <begin position="75"/>
        <end position="272"/>
    </location>
</feature>
<gene>
    <name evidence="10" type="ORF">D8Y22_14955</name>
</gene>
<evidence type="ECO:0000259" key="9">
    <source>
        <dbReference type="PROSITE" id="PS50928"/>
    </source>
</evidence>
<sequence length="285" mass="31123">MKFGIGNVRLPNVKPPSMLRDRSMPKLLVMIGLGWLSLFFIIPVIVLLFESFNFGDGALLDNYRQALSGTYVRTLGRTLAYAFVTTVVCLILGYWISYYIAFKAEHKTLMLAFVLLPLWIAIIIRYFGVSLFFLPTGPVQQLFGTDFGILFSTTGTIIGLTSALLPFATLPIYNALQSIDEEYIHASQVLGATPLKTLRTVIFPLSLSGIIAGALFVYILAAGSFLAPAILGGPGDFMMANIIEQSFSYSIPLAAALSVVFTVALLILIGIFNHYANISEVLSDL</sequence>
<dbReference type="PANTHER" id="PTHR42929:SF1">
    <property type="entry name" value="INNER MEMBRANE ABC TRANSPORTER PERMEASE PROTEIN YDCU-RELATED"/>
    <property type="match status" value="1"/>
</dbReference>
<name>A0A4S3TJ56_9EURY</name>
<dbReference type="CDD" id="cd06261">
    <property type="entry name" value="TM_PBP2"/>
    <property type="match status" value="1"/>
</dbReference>
<dbReference type="GO" id="GO:0055085">
    <property type="term" value="P:transmembrane transport"/>
    <property type="evidence" value="ECO:0007669"/>
    <property type="project" value="InterPro"/>
</dbReference>
<dbReference type="Gene3D" id="1.10.3720.10">
    <property type="entry name" value="MetI-like"/>
    <property type="match status" value="1"/>
</dbReference>
<keyword evidence="4" id="KW-1003">Cell membrane</keyword>
<evidence type="ECO:0000256" key="3">
    <source>
        <dbReference type="ARBA" id="ARBA00022448"/>
    </source>
</evidence>
<keyword evidence="6 8" id="KW-1133">Transmembrane helix</keyword>
<reference evidence="10 11" key="1">
    <citation type="submission" date="2018-10" db="EMBL/GenBank/DDBJ databases">
        <title>Natronolimnobius sp. XQ-INN 246 isolated from Inner Mongolia Autonomous Region of China.</title>
        <authorList>
            <person name="Xue Q."/>
        </authorList>
    </citation>
    <scope>NUCLEOTIDE SEQUENCE [LARGE SCALE GENOMIC DNA]</scope>
    <source>
        <strain evidence="10 11">XQ-INN 246</strain>
    </source>
</reference>
<keyword evidence="11" id="KW-1185">Reference proteome</keyword>
<organism evidence="10 11">
    <name type="scientific">Salinadaptatus halalkaliphilus</name>
    <dbReference type="NCBI Taxonomy" id="2419781"/>
    <lineage>
        <taxon>Archaea</taxon>
        <taxon>Methanobacteriati</taxon>
        <taxon>Methanobacteriota</taxon>
        <taxon>Stenosarchaea group</taxon>
        <taxon>Halobacteria</taxon>
        <taxon>Halobacteriales</taxon>
        <taxon>Natrialbaceae</taxon>
        <taxon>Salinadaptatus</taxon>
    </lineage>
</organism>
<comment type="similarity">
    <text evidence="2">Belongs to the binding-protein-dependent transport system permease family. CysTW subfamily.</text>
</comment>